<evidence type="ECO:0000256" key="14">
    <source>
        <dbReference type="SAM" id="Phobius"/>
    </source>
</evidence>
<comment type="caution">
    <text evidence="15">The sequence shown here is derived from an EMBL/GenBank/DDBJ whole genome shotgun (WGS) entry which is preliminary data.</text>
</comment>
<feature type="region of interest" description="Disordered" evidence="13">
    <location>
        <begin position="157"/>
        <end position="190"/>
    </location>
</feature>
<keyword evidence="5" id="KW-0808">Transferase</keyword>
<organism evidence="15 16">
    <name type="scientific">Dunaliella salina</name>
    <name type="common">Green alga</name>
    <name type="synonym">Protococcus salinus</name>
    <dbReference type="NCBI Taxonomy" id="3046"/>
    <lineage>
        <taxon>Eukaryota</taxon>
        <taxon>Viridiplantae</taxon>
        <taxon>Chlorophyta</taxon>
        <taxon>core chlorophytes</taxon>
        <taxon>Chlorophyceae</taxon>
        <taxon>CS clade</taxon>
        <taxon>Chlamydomonadales</taxon>
        <taxon>Dunaliellaceae</taxon>
        <taxon>Dunaliella</taxon>
    </lineage>
</organism>
<evidence type="ECO:0000313" key="16">
    <source>
        <dbReference type="Proteomes" id="UP000815325"/>
    </source>
</evidence>
<keyword evidence="11" id="KW-1208">Phospholipid metabolism</keyword>
<evidence type="ECO:0000256" key="8">
    <source>
        <dbReference type="ARBA" id="ARBA00023098"/>
    </source>
</evidence>
<keyword evidence="4" id="KW-0444">Lipid biosynthesis</keyword>
<dbReference type="PANTHER" id="PTHR31201">
    <property type="entry name" value="OS01G0585100 PROTEIN"/>
    <property type="match status" value="1"/>
</dbReference>
<accession>A0ABQ7GYN6</accession>
<dbReference type="Proteomes" id="UP000815325">
    <property type="component" value="Unassembled WGS sequence"/>
</dbReference>
<keyword evidence="6 14" id="KW-0812">Transmembrane</keyword>
<keyword evidence="12" id="KW-0012">Acyltransferase</keyword>
<feature type="transmembrane region" description="Helical" evidence="14">
    <location>
        <begin position="97"/>
        <end position="117"/>
    </location>
</feature>
<gene>
    <name evidence="15" type="ORF">DUNSADRAFT_18724</name>
</gene>
<dbReference type="InterPro" id="IPR021261">
    <property type="entry name" value="GPCAT"/>
</dbReference>
<evidence type="ECO:0000256" key="2">
    <source>
        <dbReference type="ARBA" id="ARBA00006675"/>
    </source>
</evidence>
<keyword evidence="9 14" id="KW-0472">Membrane</keyword>
<proteinExistence type="inferred from homology"/>
<comment type="subcellular location">
    <subcellularLocation>
        <location evidence="1">Membrane</location>
        <topology evidence="1">Multi-pass membrane protein</topology>
    </subcellularLocation>
</comment>
<keyword evidence="8" id="KW-0443">Lipid metabolism</keyword>
<sequence>MAALLPSNLAALLSSNVAALLSFYMAAYFNSGGLVQLVLWPMAFYMVWSVFYFGTIFVFAAERIKRRGYTTLFSYVTTQKRGPFNSITRRIPPKLHALAYLILHFVFCATTMLLSTLTWRSYVANTVLVVSMASASIYHGGSFYFEVFARRYYSKPEDHGPRHPHLTYSRKPSEIGQNPEGGPKTETKTE</sequence>
<comment type="similarity">
    <text evidence="2">Belongs to the GPC1 family.</text>
</comment>
<feature type="transmembrane region" description="Helical" evidence="14">
    <location>
        <begin position="123"/>
        <end position="145"/>
    </location>
</feature>
<evidence type="ECO:0000256" key="5">
    <source>
        <dbReference type="ARBA" id="ARBA00022679"/>
    </source>
</evidence>
<evidence type="ECO:0000313" key="15">
    <source>
        <dbReference type="EMBL" id="KAF5839724.1"/>
    </source>
</evidence>
<name>A0ABQ7GYN6_DUNSA</name>
<feature type="transmembrane region" description="Helical" evidence="14">
    <location>
        <begin position="42"/>
        <end position="61"/>
    </location>
</feature>
<evidence type="ECO:0000256" key="12">
    <source>
        <dbReference type="ARBA" id="ARBA00023315"/>
    </source>
</evidence>
<protein>
    <recommendedName>
        <fullName evidence="3">Glycerophosphocholine acyltransferase 1</fullName>
    </recommendedName>
</protein>
<evidence type="ECO:0000256" key="11">
    <source>
        <dbReference type="ARBA" id="ARBA00023264"/>
    </source>
</evidence>
<evidence type="ECO:0000256" key="10">
    <source>
        <dbReference type="ARBA" id="ARBA00023209"/>
    </source>
</evidence>
<dbReference type="PANTHER" id="PTHR31201:SF1">
    <property type="entry name" value="GLYCEROPHOSPHOCHOLINE ACYLTRANSFERASE 1"/>
    <property type="match status" value="1"/>
</dbReference>
<keyword evidence="10" id="KW-0594">Phospholipid biosynthesis</keyword>
<evidence type="ECO:0000256" key="1">
    <source>
        <dbReference type="ARBA" id="ARBA00004141"/>
    </source>
</evidence>
<evidence type="ECO:0000256" key="6">
    <source>
        <dbReference type="ARBA" id="ARBA00022692"/>
    </source>
</evidence>
<evidence type="ECO:0000256" key="9">
    <source>
        <dbReference type="ARBA" id="ARBA00023136"/>
    </source>
</evidence>
<evidence type="ECO:0000256" key="7">
    <source>
        <dbReference type="ARBA" id="ARBA00022989"/>
    </source>
</evidence>
<evidence type="ECO:0000256" key="4">
    <source>
        <dbReference type="ARBA" id="ARBA00022516"/>
    </source>
</evidence>
<dbReference type="EMBL" id="MU069534">
    <property type="protein sequence ID" value="KAF5839724.1"/>
    <property type="molecule type" value="Genomic_DNA"/>
</dbReference>
<keyword evidence="7 14" id="KW-1133">Transmembrane helix</keyword>
<evidence type="ECO:0000256" key="13">
    <source>
        <dbReference type="SAM" id="MobiDB-lite"/>
    </source>
</evidence>
<evidence type="ECO:0000256" key="3">
    <source>
        <dbReference type="ARBA" id="ARBA00019082"/>
    </source>
</evidence>
<keyword evidence="16" id="KW-1185">Reference proteome</keyword>
<reference evidence="15" key="1">
    <citation type="submission" date="2017-08" db="EMBL/GenBank/DDBJ databases">
        <authorList>
            <person name="Polle J.E."/>
            <person name="Barry K."/>
            <person name="Cushman J."/>
            <person name="Schmutz J."/>
            <person name="Tran D."/>
            <person name="Hathwaick L.T."/>
            <person name="Yim W.C."/>
            <person name="Jenkins J."/>
            <person name="Mckie-Krisberg Z.M."/>
            <person name="Prochnik S."/>
            <person name="Lindquist E."/>
            <person name="Dockter R.B."/>
            <person name="Adam C."/>
            <person name="Molina H."/>
            <person name="Bunkerborg J."/>
            <person name="Jin E."/>
            <person name="Buchheim M."/>
            <person name="Magnuson J."/>
        </authorList>
    </citation>
    <scope>NUCLEOTIDE SEQUENCE</scope>
    <source>
        <strain evidence="15">CCAP 19/18</strain>
    </source>
</reference>